<accession>A0A3D8VM47</accession>
<dbReference type="EMBL" id="QTLC01000047">
    <property type="protein sequence ID" value="RDY70382.1"/>
    <property type="molecule type" value="Genomic_DNA"/>
</dbReference>
<dbReference type="AlphaFoldDB" id="A0A3D8VM47"/>
<evidence type="ECO:0000313" key="2">
    <source>
        <dbReference type="Proteomes" id="UP000257032"/>
    </source>
</evidence>
<gene>
    <name evidence="1" type="ORF">DXT76_13095</name>
</gene>
<sequence length="219" mass="24363">MGIYGIIMKEGVDIVKKVLILLGLILLFGCGAEDTSGAKEEVLTEAEYGEKLKQISSDIINSGATAEEMLNTYSQLWSTAIEREITKEDLQTVIDISVSDMEKYYSYDFYDPLPVAAKGDFNSVIIGTQNFYNGNGKVEELLSASSHIESNLKELNDPPEKFQKVYDETIELYGSYKEFVSLAESPTGSLLEFNKKFSKLSTEIVSSVDKIEVMMPNVN</sequence>
<evidence type="ECO:0000313" key="1">
    <source>
        <dbReference type="EMBL" id="RDY70382.1"/>
    </source>
</evidence>
<organism evidence="1 2">
    <name type="scientific">Halobacillus trueperi</name>
    <dbReference type="NCBI Taxonomy" id="156205"/>
    <lineage>
        <taxon>Bacteria</taxon>
        <taxon>Bacillati</taxon>
        <taxon>Bacillota</taxon>
        <taxon>Bacilli</taxon>
        <taxon>Bacillales</taxon>
        <taxon>Bacillaceae</taxon>
        <taxon>Halobacillus</taxon>
    </lineage>
</organism>
<name>A0A3D8VM47_9BACI</name>
<dbReference type="Proteomes" id="UP000257032">
    <property type="component" value="Unassembled WGS sequence"/>
</dbReference>
<protein>
    <submittedName>
        <fullName evidence="1">Uncharacterized protein</fullName>
    </submittedName>
</protein>
<comment type="caution">
    <text evidence="1">The sequence shown here is derived from an EMBL/GenBank/DDBJ whole genome shotgun (WGS) entry which is preliminary data.</text>
</comment>
<proteinExistence type="predicted"/>
<reference evidence="1 2" key="1">
    <citation type="submission" date="2018-08" db="EMBL/GenBank/DDBJ databases">
        <title>Genome sequence of strict halophilic Halobacillus trueperi SS1 isolated from Lunsu, a salty water body of North West Himalayas.</title>
        <authorList>
            <person name="Gupta S."/>
            <person name="Sharma P."/>
            <person name="Dev K."/>
            <person name="Baumler D."/>
            <person name="Sourirajan A."/>
        </authorList>
    </citation>
    <scope>NUCLEOTIDE SEQUENCE [LARGE SCALE GENOMIC DNA]</scope>
    <source>
        <strain evidence="1 2">SS1</strain>
    </source>
</reference>